<name>A0A562R8Q5_9BACT</name>
<evidence type="ECO:0000313" key="4">
    <source>
        <dbReference type="Proteomes" id="UP000318307"/>
    </source>
</evidence>
<gene>
    <name evidence="3" type="ORF">LZ24_03107</name>
</gene>
<dbReference type="EMBL" id="VLLC01000040">
    <property type="protein sequence ID" value="TWI64800.1"/>
    <property type="molecule type" value="Genomic_DNA"/>
</dbReference>
<reference evidence="3 4" key="1">
    <citation type="submission" date="2019-07" db="EMBL/GenBank/DDBJ databases">
        <title>Genome sequencing of 100 strains of the haloalkaliphilic chemolithoautotrophic sulfur-oxidizing bacterium Thioalkalivibrio.</title>
        <authorList>
            <person name="Muyzer G."/>
        </authorList>
    </citation>
    <scope>NUCLEOTIDE SEQUENCE [LARGE SCALE GENOMIC DNA]</scope>
    <source>
        <strain evidence="3 4">ASO4-4</strain>
    </source>
</reference>
<keyword evidence="1" id="KW-0175">Coiled coil</keyword>
<sequence>MPLPVAAVGAVGVVGGVVGGGVIAGVVAVARHTDHSDYDDHSDYSDAAERRRMQIEAKINEESEKLEHAKRELDRAINNAVSEMNNHIEAVNGDEQVFSAVDVKKMHFMDADSDLENLISSKNEKILNVVRSSFENQLKDKQKRLEEINNLLSKINKFVLTGKDK</sequence>
<keyword evidence="2" id="KW-0812">Transmembrane</keyword>
<comment type="caution">
    <text evidence="3">The sequence shown here is derived from an EMBL/GenBank/DDBJ whole genome shotgun (WGS) entry which is preliminary data.</text>
</comment>
<dbReference type="Proteomes" id="UP000318307">
    <property type="component" value="Unassembled WGS sequence"/>
</dbReference>
<proteinExistence type="predicted"/>
<dbReference type="RefSeq" id="WP_144686593.1">
    <property type="nucleotide sequence ID" value="NZ_VLLC01000040.1"/>
</dbReference>
<keyword evidence="4" id="KW-1185">Reference proteome</keyword>
<organism evidence="3 4">
    <name type="scientific">Desulfobotulus alkaliphilus</name>
    <dbReference type="NCBI Taxonomy" id="622671"/>
    <lineage>
        <taxon>Bacteria</taxon>
        <taxon>Pseudomonadati</taxon>
        <taxon>Thermodesulfobacteriota</taxon>
        <taxon>Desulfobacteria</taxon>
        <taxon>Desulfobacterales</taxon>
        <taxon>Desulfobacteraceae</taxon>
        <taxon>Desulfobotulus</taxon>
    </lineage>
</organism>
<evidence type="ECO:0000313" key="3">
    <source>
        <dbReference type="EMBL" id="TWI64800.1"/>
    </source>
</evidence>
<feature type="coiled-coil region" evidence="1">
    <location>
        <begin position="45"/>
        <end position="90"/>
    </location>
</feature>
<keyword evidence="2" id="KW-1133">Transmembrane helix</keyword>
<evidence type="ECO:0000256" key="1">
    <source>
        <dbReference type="SAM" id="Coils"/>
    </source>
</evidence>
<protein>
    <submittedName>
        <fullName evidence="3">Uncharacterized protein</fullName>
    </submittedName>
</protein>
<accession>A0A562R8Q5</accession>
<feature type="transmembrane region" description="Helical" evidence="2">
    <location>
        <begin position="6"/>
        <end position="30"/>
    </location>
</feature>
<evidence type="ECO:0000256" key="2">
    <source>
        <dbReference type="SAM" id="Phobius"/>
    </source>
</evidence>
<dbReference type="AlphaFoldDB" id="A0A562R8Q5"/>
<keyword evidence="2" id="KW-0472">Membrane</keyword>